<evidence type="ECO:0000313" key="3">
    <source>
        <dbReference type="Proteomes" id="UP000072189"/>
    </source>
</evidence>
<dbReference type="Proteomes" id="UP000072189">
    <property type="component" value="Unassembled WGS sequence"/>
</dbReference>
<evidence type="ECO:0000256" key="1">
    <source>
        <dbReference type="SAM" id="Phobius"/>
    </source>
</evidence>
<proteinExistence type="predicted"/>
<evidence type="ECO:0000313" key="2">
    <source>
        <dbReference type="EMBL" id="KTS11889.1"/>
    </source>
</evidence>
<organism evidence="2 3">
    <name type="scientific">Microbacterium testaceum</name>
    <name type="common">Aureobacterium testaceum</name>
    <name type="synonym">Brevibacterium testaceum</name>
    <dbReference type="NCBI Taxonomy" id="2033"/>
    <lineage>
        <taxon>Bacteria</taxon>
        <taxon>Bacillati</taxon>
        <taxon>Actinomycetota</taxon>
        <taxon>Actinomycetes</taxon>
        <taxon>Micrococcales</taxon>
        <taxon>Microbacteriaceae</taxon>
        <taxon>Microbacterium</taxon>
    </lineage>
</organism>
<gene>
    <name evidence="2" type="ORF">RSA3_09095</name>
</gene>
<feature type="transmembrane region" description="Helical" evidence="1">
    <location>
        <begin position="59"/>
        <end position="81"/>
    </location>
</feature>
<feature type="transmembrane region" description="Helical" evidence="1">
    <location>
        <begin position="235"/>
        <end position="254"/>
    </location>
</feature>
<reference evidence="2 3" key="1">
    <citation type="journal article" date="2016" name="Front. Microbiol.">
        <title>Genomic Resource of Rice Seed Associated Bacteria.</title>
        <authorList>
            <person name="Midha S."/>
            <person name="Bansal K."/>
            <person name="Sharma S."/>
            <person name="Kumar N."/>
            <person name="Patil P.P."/>
            <person name="Chaudhry V."/>
            <person name="Patil P.B."/>
        </authorList>
    </citation>
    <scope>NUCLEOTIDE SEQUENCE [LARGE SCALE GENOMIC DNA]</scope>
    <source>
        <strain evidence="2 3">RSA3</strain>
    </source>
</reference>
<feature type="transmembrane region" description="Helical" evidence="1">
    <location>
        <begin position="377"/>
        <end position="401"/>
    </location>
</feature>
<accession>A0A147F7I1</accession>
<evidence type="ECO:0008006" key="4">
    <source>
        <dbReference type="Google" id="ProtNLM"/>
    </source>
</evidence>
<keyword evidence="1" id="KW-0812">Transmembrane</keyword>
<feature type="transmembrane region" description="Helical" evidence="1">
    <location>
        <begin position="484"/>
        <end position="506"/>
    </location>
</feature>
<protein>
    <recommendedName>
        <fullName evidence="4">ABC-2 type transport system permease protein</fullName>
    </recommendedName>
</protein>
<dbReference type="AlphaFoldDB" id="A0A147F7I1"/>
<keyword evidence="1" id="KW-1133">Transmembrane helix</keyword>
<comment type="caution">
    <text evidence="2">The sequence shown here is derived from an EMBL/GenBank/DDBJ whole genome shotgun (WGS) entry which is preliminary data.</text>
</comment>
<feature type="transmembrane region" description="Helical" evidence="1">
    <location>
        <begin position="305"/>
        <end position="325"/>
    </location>
</feature>
<feature type="transmembrane region" description="Helical" evidence="1">
    <location>
        <begin position="21"/>
        <end position="47"/>
    </location>
</feature>
<feature type="transmembrane region" description="Helical" evidence="1">
    <location>
        <begin position="331"/>
        <end position="348"/>
    </location>
</feature>
<keyword evidence="1" id="KW-0472">Membrane</keyword>
<name>A0A147F7I1_MICTE</name>
<feature type="transmembrane region" description="Helical" evidence="1">
    <location>
        <begin position="407"/>
        <end position="431"/>
    </location>
</feature>
<dbReference type="RefSeq" id="WP_058614111.1">
    <property type="nucleotide sequence ID" value="NZ_LDRV01000057.1"/>
</dbReference>
<feature type="transmembrane region" description="Helical" evidence="1">
    <location>
        <begin position="102"/>
        <end position="128"/>
    </location>
</feature>
<sequence>MVATVLRIRFRVLGNTLARSPMQLVGFIFGVLGALWMLLFAAVGLFFAGTLEFDVARSIVTGAGAVLILGWVLGPIFATGVDTTLDPAKLAPFPMTTTQMMIAITAGGLTGVGGLATVVGSLLTFLVWVHEPVAAIAAIVCVPIGVLICVVASRTVAALASGMGGGRRTKELIGLLAFALVIFASPILIGILNAVQSATAHGLQLQSLVGAISWTPIGAAWAVPGDLATGSWLTAILKFVIALATLGVLWVLWFRNLSASVIAPPARSTAKRKTGSLGWFGVMPSNPVGATWARSLTSWTRDLRYIRQLLLIPFAPILVLIYSQWDVSGPFFALSGLLVGFFAGVLPYSDISYDGTAFATVMQTGIRGRADRLGRTLGVASITLPLVVLADLVTIGISGRWDLLPPVLGASLGLTLIGFGISAVSSAFLVVPTPAPGDSPFKRVPGSSFSMFLTFFACWALVAVIGLPTVIPAVIATFSGSSLAGWIAFVVGPVLGLIVLAAGVVLGGKRFDVNAPSLLAQLRSFQGA</sequence>
<dbReference type="PATRIC" id="fig|2033.7.peg.2566"/>
<feature type="transmembrane region" description="Helical" evidence="1">
    <location>
        <begin position="172"/>
        <end position="192"/>
    </location>
</feature>
<feature type="transmembrane region" description="Helical" evidence="1">
    <location>
        <begin position="452"/>
        <end position="478"/>
    </location>
</feature>
<feature type="transmembrane region" description="Helical" evidence="1">
    <location>
        <begin position="134"/>
        <end position="160"/>
    </location>
</feature>
<dbReference type="EMBL" id="LDRV01000057">
    <property type="protein sequence ID" value="KTS11889.1"/>
    <property type="molecule type" value="Genomic_DNA"/>
</dbReference>